<name>A0ABY5MUF9_9SPHN</name>
<dbReference type="RefSeq" id="WP_249455123.1">
    <property type="nucleotide sequence ID" value="NZ_CP097253.1"/>
</dbReference>
<evidence type="ECO:0000313" key="2">
    <source>
        <dbReference type="Proteomes" id="UP000831921"/>
    </source>
</evidence>
<gene>
    <name evidence="1" type="ORF">M1K48_10785</name>
</gene>
<accession>A0ABY5MUF9</accession>
<sequence length="310" mass="32881">MTDWLAEHGIGEQRFVRIANGEITDACIHLEGTPSAGEIRQARIKAVRPQALASDGSFEFLLPGGAGGLHEGATASIEVTREPIPGAEPWKRPLARVVEAGTTGKAPKAKPIPFPAPDDDLERAGWSDLLEEARSGLINFPGGTLRVSVTPAMTLIDVDGVGRPDDLAQAAARAAAAAIRRHAIGGSIGIDFPTVQGREIRQRLGEIVDAGLEKPFERTAVNGFGFLQIVRPRRFPSLFELATDRPGFEARALLRRAARLVGSVRIACHPAVAAAFRPDWLEQLGRQVGGSVTLRDDAALAISGGHASQA</sequence>
<organism evidence="1 2">
    <name type="scientific">Sphingomonas glaciei</name>
    <dbReference type="NCBI Taxonomy" id="2938948"/>
    <lineage>
        <taxon>Bacteria</taxon>
        <taxon>Pseudomonadati</taxon>
        <taxon>Pseudomonadota</taxon>
        <taxon>Alphaproteobacteria</taxon>
        <taxon>Sphingomonadales</taxon>
        <taxon>Sphingomonadaceae</taxon>
        <taxon>Sphingomonas</taxon>
    </lineage>
</organism>
<evidence type="ECO:0000313" key="1">
    <source>
        <dbReference type="EMBL" id="UUR07421.1"/>
    </source>
</evidence>
<reference evidence="1 2" key="1">
    <citation type="submission" date="2022-05" db="EMBL/GenBank/DDBJ databases">
        <title>S8-45 Sphingomonas ultraviolaceadurans.</title>
        <authorList>
            <person name="Liu Y."/>
        </authorList>
    </citation>
    <scope>NUCLEOTIDE SEQUENCE [LARGE SCALE GENOMIC DNA]</scope>
    <source>
        <strain evidence="1 2">S8-45</strain>
    </source>
</reference>
<protein>
    <submittedName>
        <fullName evidence="1">Ribonuclease</fullName>
    </submittedName>
</protein>
<dbReference type="Proteomes" id="UP000831921">
    <property type="component" value="Chromosome"/>
</dbReference>
<keyword evidence="2" id="KW-1185">Reference proteome</keyword>
<dbReference type="EMBL" id="CP097253">
    <property type="protein sequence ID" value="UUR07421.1"/>
    <property type="molecule type" value="Genomic_DNA"/>
</dbReference>
<proteinExistence type="predicted"/>